<evidence type="ECO:0000256" key="10">
    <source>
        <dbReference type="ARBA" id="ARBA00022840"/>
    </source>
</evidence>
<dbReference type="GO" id="GO:0036376">
    <property type="term" value="P:sodium ion export across plasma membrane"/>
    <property type="evidence" value="ECO:0007669"/>
    <property type="project" value="TreeGrafter"/>
</dbReference>
<dbReference type="GO" id="GO:0005886">
    <property type="term" value="C:plasma membrane"/>
    <property type="evidence" value="ECO:0007669"/>
    <property type="project" value="TreeGrafter"/>
</dbReference>
<comment type="catalytic activity">
    <reaction evidence="17">
        <text>Cu(+)(in) + ATP + H2O = Cu(+)(out) + ADP + phosphate + H(+)</text>
        <dbReference type="Rhea" id="RHEA:25792"/>
        <dbReference type="ChEBI" id="CHEBI:15377"/>
        <dbReference type="ChEBI" id="CHEBI:15378"/>
        <dbReference type="ChEBI" id="CHEBI:30616"/>
        <dbReference type="ChEBI" id="CHEBI:43474"/>
        <dbReference type="ChEBI" id="CHEBI:49552"/>
        <dbReference type="ChEBI" id="CHEBI:456216"/>
        <dbReference type="EC" id="7.2.2.8"/>
    </reaction>
</comment>
<dbReference type="FunFam" id="2.70.150.10:FF:000160">
    <property type="entry name" value="Sarcoplasmic/endoplasmic reticulum calcium ATPase 1"/>
    <property type="match status" value="1"/>
</dbReference>
<keyword evidence="16 18" id="KW-0472">Membrane</keyword>
<feature type="transmembrane region" description="Helical" evidence="18">
    <location>
        <begin position="754"/>
        <end position="779"/>
    </location>
</feature>
<dbReference type="SUPFAM" id="SSF81665">
    <property type="entry name" value="Calcium ATPase, transmembrane domain M"/>
    <property type="match status" value="1"/>
</dbReference>
<dbReference type="PRINTS" id="PR00120">
    <property type="entry name" value="HATPASE"/>
</dbReference>
<dbReference type="FunFam" id="3.40.50.1000:FF:000144">
    <property type="entry name" value="copper-transporting ATPase 1 isoform X2"/>
    <property type="match status" value="1"/>
</dbReference>
<dbReference type="GO" id="GO:0046872">
    <property type="term" value="F:metal ion binding"/>
    <property type="evidence" value="ECO:0007669"/>
    <property type="project" value="UniProtKB-KW"/>
</dbReference>
<keyword evidence="7" id="KW-0479">Metal-binding</keyword>
<dbReference type="SUPFAM" id="SSF56784">
    <property type="entry name" value="HAD-like"/>
    <property type="match status" value="1"/>
</dbReference>
<keyword evidence="8" id="KW-0547">Nucleotide-binding</keyword>
<dbReference type="AlphaFoldDB" id="A0A1F5WT13"/>
<evidence type="ECO:0000256" key="1">
    <source>
        <dbReference type="ARBA" id="ARBA00004127"/>
    </source>
</evidence>
<evidence type="ECO:0000256" key="5">
    <source>
        <dbReference type="ARBA" id="ARBA00022553"/>
    </source>
</evidence>
<dbReference type="Pfam" id="PF00690">
    <property type="entry name" value="Cation_ATPase_N"/>
    <property type="match status" value="1"/>
</dbReference>
<evidence type="ECO:0000256" key="11">
    <source>
        <dbReference type="ARBA" id="ARBA00022842"/>
    </source>
</evidence>
<organism evidence="20 21">
    <name type="scientific">Candidatus Giovannonibacteria bacterium RIFCSPHIGHO2_02_43_13</name>
    <dbReference type="NCBI Taxonomy" id="1798330"/>
    <lineage>
        <taxon>Bacteria</taxon>
        <taxon>Candidatus Giovannoniibacteriota</taxon>
    </lineage>
</organism>
<dbReference type="Proteomes" id="UP000178425">
    <property type="component" value="Unassembled WGS sequence"/>
</dbReference>
<feature type="transmembrane region" description="Helical" evidence="18">
    <location>
        <begin position="238"/>
        <end position="260"/>
    </location>
</feature>
<dbReference type="GO" id="GO:1990573">
    <property type="term" value="P:potassium ion import across plasma membrane"/>
    <property type="evidence" value="ECO:0007669"/>
    <property type="project" value="TreeGrafter"/>
</dbReference>
<comment type="caution">
    <text evidence="20">The sequence shown here is derived from an EMBL/GenBank/DDBJ whole genome shotgun (WGS) entry which is preliminary data.</text>
</comment>
<dbReference type="Pfam" id="PF13246">
    <property type="entry name" value="Cation_ATPase"/>
    <property type="match status" value="1"/>
</dbReference>
<keyword evidence="6 18" id="KW-0812">Transmembrane</keyword>
<evidence type="ECO:0000256" key="7">
    <source>
        <dbReference type="ARBA" id="ARBA00022723"/>
    </source>
</evidence>
<keyword evidence="4" id="KW-0813">Transport</keyword>
<dbReference type="InterPro" id="IPR044492">
    <property type="entry name" value="P_typ_ATPase_HD_dom"/>
</dbReference>
<evidence type="ECO:0000256" key="16">
    <source>
        <dbReference type="ARBA" id="ARBA00023136"/>
    </source>
</evidence>
<dbReference type="Gene3D" id="3.40.1110.10">
    <property type="entry name" value="Calcium-transporting ATPase, cytoplasmic domain N"/>
    <property type="match status" value="1"/>
</dbReference>
<dbReference type="PRINTS" id="PR00119">
    <property type="entry name" value="CATATPASE"/>
</dbReference>
<keyword evidence="9" id="KW-0187">Copper transport</keyword>
<dbReference type="SFLD" id="SFLDG00002">
    <property type="entry name" value="C1.7:_P-type_atpase_like"/>
    <property type="match status" value="1"/>
</dbReference>
<dbReference type="InterPro" id="IPR001757">
    <property type="entry name" value="P_typ_ATPase"/>
</dbReference>
<dbReference type="EMBL" id="MFHI01000019">
    <property type="protein sequence ID" value="OGF78789.1"/>
    <property type="molecule type" value="Genomic_DNA"/>
</dbReference>
<evidence type="ECO:0000256" key="3">
    <source>
        <dbReference type="ARBA" id="ARBA00012517"/>
    </source>
</evidence>
<evidence type="ECO:0000256" key="12">
    <source>
        <dbReference type="ARBA" id="ARBA00022967"/>
    </source>
</evidence>
<feature type="transmembrane region" description="Helical" evidence="18">
    <location>
        <begin position="686"/>
        <end position="707"/>
    </location>
</feature>
<dbReference type="PANTHER" id="PTHR43294:SF20">
    <property type="entry name" value="P-TYPE ATPASE"/>
    <property type="match status" value="1"/>
</dbReference>
<keyword evidence="12" id="KW-1278">Translocase</keyword>
<evidence type="ECO:0000256" key="18">
    <source>
        <dbReference type="SAM" id="Phobius"/>
    </source>
</evidence>
<evidence type="ECO:0000256" key="6">
    <source>
        <dbReference type="ARBA" id="ARBA00022692"/>
    </source>
</evidence>
<dbReference type="EC" id="7.2.2.8" evidence="3"/>
<evidence type="ECO:0000313" key="21">
    <source>
        <dbReference type="Proteomes" id="UP000178425"/>
    </source>
</evidence>
<dbReference type="SMART" id="SM00831">
    <property type="entry name" value="Cation_ATPase_N"/>
    <property type="match status" value="1"/>
</dbReference>
<feature type="transmembrane region" description="Helical" evidence="18">
    <location>
        <begin position="857"/>
        <end position="876"/>
    </location>
</feature>
<accession>A0A1F5WT13</accession>
<dbReference type="Pfam" id="PF00689">
    <property type="entry name" value="Cation_ATPase_C"/>
    <property type="match status" value="1"/>
</dbReference>
<dbReference type="GO" id="GO:0006883">
    <property type="term" value="P:intracellular sodium ion homeostasis"/>
    <property type="evidence" value="ECO:0007669"/>
    <property type="project" value="TreeGrafter"/>
</dbReference>
<dbReference type="NCBIfam" id="TIGR01494">
    <property type="entry name" value="ATPase_P-type"/>
    <property type="match status" value="2"/>
</dbReference>
<sequence length="885" mass="96650">MRYWQEEVSIIFGELRTGEEGLMGAEAALRLGRSGPNALPAGKVPGIFYIFFSQFFSPLIYILMLAAAVVFYMGEVTDAAIIFLVLIFNAAVGTVQEGRAQNTLLALKNFVQGSATVLREGKIIIIPDTEVVQGDIILLQEGEKVPADARLCDAHSLRVDESMLTGESLPLRKISGPIGKDDLPIQDRHNIVFKGTSVVGGSGKAIVVETGLNTEIGKISREVASLSEDLPLKKNIDLLSGAIIKTVLAISLVLLALGLFKGESLSHMFATVVSLSVSVIPEGLPIVITLVLATGVWRMSKKSVLVKKLQAVEGLGQANIIAVDKTGTLTKNEMMLSKVYVGGHMYDITGSGYEPEGEIILNGDSVDPLNHEDLLLAGRVAFFCSNANTMYVEETKQWKISGDPTEAALGVFAKKVGFKDFEKETEKIFELPFDYTNKYHLTIHKFEDKNFLTLVGAPEKVLRLAEFSRADGASSRLSAEVKKDLESVFESLSAKGYRVLAFAANFSVGKSAEIENLPPLTFLGFFAIRDPLRQEAKEAVLQARKAGIRVIMITGDHKITAITIAREAGIAQSHDEVITGAELDSLSQSELETRFAKANVFARVTPEQKLKIIEIFKHMGDVIAMTGDGVNDAPSLAAADLGISMGKIGTEVAKEASDLVLLDDNFGNIISAVEEGRNIYKTIKKVILYLFSTGAGEVLAIAGSIAFGLPLPVLPAQIIWLNFVTDGFLDVSLAMEPKEEGLLDGNFKKPHKYILDRLSVGRMIFMGIIIAAGTIWTFSQYLDQGMAKALTVSLTTLAVFQWFNAWNCKNERSSVFALNPLKNLYLIGATLLIISLQIFAVYNPFMQKYLHTVPLETYDWLLIIAVASSILFLEEFRKLIWKFAK</sequence>
<gene>
    <name evidence="20" type="ORF">A2W54_04135</name>
</gene>
<evidence type="ECO:0000256" key="17">
    <source>
        <dbReference type="ARBA" id="ARBA00049289"/>
    </source>
</evidence>
<dbReference type="GO" id="GO:1902600">
    <property type="term" value="P:proton transmembrane transport"/>
    <property type="evidence" value="ECO:0007669"/>
    <property type="project" value="TreeGrafter"/>
</dbReference>
<dbReference type="InterPro" id="IPR059000">
    <property type="entry name" value="ATPase_P-type_domA"/>
</dbReference>
<evidence type="ECO:0000256" key="15">
    <source>
        <dbReference type="ARBA" id="ARBA00023065"/>
    </source>
</evidence>
<dbReference type="GO" id="GO:0005391">
    <property type="term" value="F:P-type sodium:potassium-exchanging transporter activity"/>
    <property type="evidence" value="ECO:0007669"/>
    <property type="project" value="TreeGrafter"/>
</dbReference>
<protein>
    <recommendedName>
        <fullName evidence="3">P-type Cu(+) transporter</fullName>
        <ecNumber evidence="3">7.2.2.8</ecNumber>
    </recommendedName>
</protein>
<evidence type="ECO:0000256" key="4">
    <source>
        <dbReference type="ARBA" id="ARBA00022448"/>
    </source>
</evidence>
<evidence type="ECO:0000256" key="8">
    <source>
        <dbReference type="ARBA" id="ARBA00022741"/>
    </source>
</evidence>
<dbReference type="SUPFAM" id="SSF81660">
    <property type="entry name" value="Metal cation-transporting ATPase, ATP-binding domain N"/>
    <property type="match status" value="1"/>
</dbReference>
<evidence type="ECO:0000256" key="9">
    <source>
        <dbReference type="ARBA" id="ARBA00022796"/>
    </source>
</evidence>
<keyword evidence="10" id="KW-0067">ATP-binding</keyword>
<dbReference type="PROSITE" id="PS00154">
    <property type="entry name" value="ATPASE_E1_E2"/>
    <property type="match status" value="1"/>
</dbReference>
<dbReference type="InterPro" id="IPR008250">
    <property type="entry name" value="ATPase_P-typ_transduc_dom_A_sf"/>
</dbReference>
<dbReference type="InterPro" id="IPR050510">
    <property type="entry name" value="Cation_transp_ATPase_P-type"/>
</dbReference>
<evidence type="ECO:0000259" key="19">
    <source>
        <dbReference type="SMART" id="SM00831"/>
    </source>
</evidence>
<dbReference type="GO" id="GO:0030007">
    <property type="term" value="P:intracellular potassium ion homeostasis"/>
    <property type="evidence" value="ECO:0007669"/>
    <property type="project" value="TreeGrafter"/>
</dbReference>
<dbReference type="SUPFAM" id="SSF81653">
    <property type="entry name" value="Calcium ATPase, transduction domain A"/>
    <property type="match status" value="1"/>
</dbReference>
<dbReference type="SFLD" id="SFLDS00003">
    <property type="entry name" value="Haloacid_Dehalogenase"/>
    <property type="match status" value="1"/>
</dbReference>
<keyword evidence="11" id="KW-0460">Magnesium</keyword>
<keyword evidence="5" id="KW-0597">Phosphoprotein</keyword>
<dbReference type="GO" id="GO:0016887">
    <property type="term" value="F:ATP hydrolysis activity"/>
    <property type="evidence" value="ECO:0007669"/>
    <property type="project" value="InterPro"/>
</dbReference>
<reference evidence="20 21" key="1">
    <citation type="journal article" date="2016" name="Nat. Commun.">
        <title>Thousands of microbial genomes shed light on interconnected biogeochemical processes in an aquifer system.</title>
        <authorList>
            <person name="Anantharaman K."/>
            <person name="Brown C.T."/>
            <person name="Hug L.A."/>
            <person name="Sharon I."/>
            <person name="Castelle C.J."/>
            <person name="Probst A.J."/>
            <person name="Thomas B.C."/>
            <person name="Singh A."/>
            <person name="Wilkins M.J."/>
            <person name="Karaoz U."/>
            <person name="Brodie E.L."/>
            <person name="Williams K.H."/>
            <person name="Hubbard S.S."/>
            <person name="Banfield J.F."/>
        </authorList>
    </citation>
    <scope>NUCLEOTIDE SEQUENCE [LARGE SCALE GENOMIC DNA]</scope>
</reference>
<evidence type="ECO:0000256" key="2">
    <source>
        <dbReference type="ARBA" id="ARBA00005675"/>
    </source>
</evidence>
<feature type="transmembrane region" description="Helical" evidence="18">
    <location>
        <begin position="79"/>
        <end position="95"/>
    </location>
</feature>
<dbReference type="PANTHER" id="PTHR43294">
    <property type="entry name" value="SODIUM/POTASSIUM-TRANSPORTING ATPASE SUBUNIT ALPHA"/>
    <property type="match status" value="1"/>
</dbReference>
<keyword evidence="15" id="KW-0406">Ion transport</keyword>
<dbReference type="InterPro" id="IPR023298">
    <property type="entry name" value="ATPase_P-typ_TM_dom_sf"/>
</dbReference>
<dbReference type="InterPro" id="IPR023214">
    <property type="entry name" value="HAD_sf"/>
</dbReference>
<dbReference type="Pfam" id="PF00122">
    <property type="entry name" value="E1-E2_ATPase"/>
    <property type="match status" value="1"/>
</dbReference>
<proteinExistence type="inferred from homology"/>
<comment type="subcellular location">
    <subcellularLocation>
        <location evidence="1">Endomembrane system</location>
        <topology evidence="1">Multi-pass membrane protein</topology>
    </subcellularLocation>
</comment>
<keyword evidence="13 18" id="KW-1133">Transmembrane helix</keyword>
<dbReference type="SFLD" id="SFLDF00027">
    <property type="entry name" value="p-type_atpase"/>
    <property type="match status" value="1"/>
</dbReference>
<dbReference type="InterPro" id="IPR036412">
    <property type="entry name" value="HAD-like_sf"/>
</dbReference>
<name>A0A1F5WT13_9BACT</name>
<dbReference type="Gene3D" id="2.70.150.10">
    <property type="entry name" value="Calcium-transporting ATPase, cytoplasmic transduction domain A"/>
    <property type="match status" value="1"/>
</dbReference>
<dbReference type="Gene3D" id="3.40.50.1000">
    <property type="entry name" value="HAD superfamily/HAD-like"/>
    <property type="match status" value="1"/>
</dbReference>
<evidence type="ECO:0000313" key="20">
    <source>
        <dbReference type="EMBL" id="OGF78789.1"/>
    </source>
</evidence>
<dbReference type="GO" id="GO:0140581">
    <property type="term" value="F:P-type monovalent copper transporter activity"/>
    <property type="evidence" value="ECO:0007669"/>
    <property type="project" value="UniProtKB-EC"/>
</dbReference>
<comment type="similarity">
    <text evidence="2">Belongs to the cation transport ATPase (P-type) (TC 3.A.3) family. Type IIA subfamily.</text>
</comment>
<feature type="transmembrane region" description="Helical" evidence="18">
    <location>
        <begin position="824"/>
        <end position="845"/>
    </location>
</feature>
<dbReference type="InterPro" id="IPR018303">
    <property type="entry name" value="ATPase_P-typ_P_site"/>
</dbReference>
<feature type="transmembrane region" description="Helical" evidence="18">
    <location>
        <begin position="47"/>
        <end position="73"/>
    </location>
</feature>
<dbReference type="Gene3D" id="1.20.1110.10">
    <property type="entry name" value="Calcium-transporting ATPase, transmembrane domain"/>
    <property type="match status" value="1"/>
</dbReference>
<dbReference type="InterPro" id="IPR023299">
    <property type="entry name" value="ATPase_P-typ_cyto_dom_N"/>
</dbReference>
<evidence type="ECO:0000256" key="13">
    <source>
        <dbReference type="ARBA" id="ARBA00022989"/>
    </source>
</evidence>
<dbReference type="InterPro" id="IPR006068">
    <property type="entry name" value="ATPase_P-typ_cation-transptr_C"/>
</dbReference>
<feature type="transmembrane region" description="Helical" evidence="18">
    <location>
        <begin position="272"/>
        <end position="297"/>
    </location>
</feature>
<keyword evidence="14" id="KW-0186">Copper</keyword>
<evidence type="ECO:0000256" key="14">
    <source>
        <dbReference type="ARBA" id="ARBA00023008"/>
    </source>
</evidence>
<dbReference type="GO" id="GO:0005524">
    <property type="term" value="F:ATP binding"/>
    <property type="evidence" value="ECO:0007669"/>
    <property type="project" value="UniProtKB-KW"/>
</dbReference>
<feature type="domain" description="Cation-transporting P-type ATPase N-terminal" evidence="19">
    <location>
        <begin position="2"/>
        <end position="75"/>
    </location>
</feature>
<dbReference type="GO" id="GO:0012505">
    <property type="term" value="C:endomembrane system"/>
    <property type="evidence" value="ECO:0007669"/>
    <property type="project" value="UniProtKB-SubCell"/>
</dbReference>
<dbReference type="InterPro" id="IPR004014">
    <property type="entry name" value="ATPase_P-typ_cation-transptr_N"/>
</dbReference>